<accession>A0A160SZP3</accession>
<sequence length="461" mass="52264">MDDRIVEFVRGMRAAGVRVSMAESADAMRAVEVLGIVDKDLFRLSLRTTLIKESDDFAVFEELFPLYFGSDGPPLQNALEDMSEDDQEMLQAALQALSGRLQSLMDWLTSGEGPTKEELEQLAERAGIQWANNPQEARWVTRRMLQQMGLAHLEDQLRELMERLAEMGMSQEAIEKLMGVVEANREALAEQVAQSVGRQIAEQRANRPDDLFGSDLMHKPFESLTQDEANLLRKEVQRLVTQLRSRAALRRKRGKEGRFDSKGTIRANQRYGGVPMELKFKRKKLKPSLVLICDISRSMLSVAEFMLRLTYELQDQVAKTRSFGFYGDMEEISLTLAGNRAAEAVDGVMEAFYGRSPQHYATDLGRSLATLYDNWLDSINNRTTVVILGDGRNNYNDPRLDLIKDIRQRARRLIWLNPEAPRQWGTGDSNMLEYAPLCDQVYMVRNLAQLSSAVDKLMAGA</sequence>
<reference evidence="1" key="1">
    <citation type="submission" date="2016-01" db="EMBL/GenBank/DDBJ databases">
        <authorList>
            <person name="Mcilroy J.S."/>
            <person name="Karst M S."/>
            <person name="Albertsen M."/>
        </authorList>
    </citation>
    <scope>NUCLEOTIDE SEQUENCE</scope>
    <source>
        <strain evidence="1">Cfx-K</strain>
    </source>
</reference>
<dbReference type="OrthoDB" id="9790469at2"/>
<organism evidence="1 2">
    <name type="scientific">Candidatus Promineifilum breve</name>
    <dbReference type="NCBI Taxonomy" id="1806508"/>
    <lineage>
        <taxon>Bacteria</taxon>
        <taxon>Bacillati</taxon>
        <taxon>Chloroflexota</taxon>
        <taxon>Ardenticatenia</taxon>
        <taxon>Candidatus Promineifilales</taxon>
        <taxon>Candidatus Promineifilaceae</taxon>
        <taxon>Candidatus Promineifilum</taxon>
    </lineage>
</organism>
<dbReference type="PANTHER" id="PTHR39338:SF5">
    <property type="entry name" value="BLR6139 PROTEIN"/>
    <property type="match status" value="1"/>
</dbReference>
<dbReference type="AlphaFoldDB" id="A0A160SZP3"/>
<dbReference type="InterPro" id="IPR036465">
    <property type="entry name" value="vWFA_dom_sf"/>
</dbReference>
<dbReference type="RefSeq" id="WP_095042464.1">
    <property type="nucleotide sequence ID" value="NZ_LN890655.1"/>
</dbReference>
<evidence type="ECO:0000313" key="2">
    <source>
        <dbReference type="Proteomes" id="UP000215027"/>
    </source>
</evidence>
<dbReference type="Pfam" id="PF05762">
    <property type="entry name" value="VWA_CoxE"/>
    <property type="match status" value="1"/>
</dbReference>
<proteinExistence type="predicted"/>
<evidence type="ECO:0000313" key="1">
    <source>
        <dbReference type="EMBL" id="CUS02896.2"/>
    </source>
</evidence>
<dbReference type="EMBL" id="LN890655">
    <property type="protein sequence ID" value="CUS02896.2"/>
    <property type="molecule type" value="Genomic_DNA"/>
</dbReference>
<protein>
    <submittedName>
        <fullName evidence="1">VWA containing CoxE family protein</fullName>
    </submittedName>
</protein>
<dbReference type="Proteomes" id="UP000215027">
    <property type="component" value="Chromosome I"/>
</dbReference>
<keyword evidence="2" id="KW-1185">Reference proteome</keyword>
<name>A0A160SZP3_9CHLR</name>
<dbReference type="KEGG" id="pbf:CFX0092_A1018"/>
<dbReference type="PANTHER" id="PTHR39338">
    <property type="entry name" value="BLL5662 PROTEIN-RELATED"/>
    <property type="match status" value="1"/>
</dbReference>
<dbReference type="InterPro" id="IPR008912">
    <property type="entry name" value="Uncharacterised_CoxE"/>
</dbReference>
<dbReference type="PIRSF" id="PIRSF010256">
    <property type="entry name" value="CoxE_vWa"/>
    <property type="match status" value="1"/>
</dbReference>
<dbReference type="SUPFAM" id="SSF53300">
    <property type="entry name" value="vWA-like"/>
    <property type="match status" value="1"/>
</dbReference>
<gene>
    <name evidence="1" type="ORF">CFX0092_A1018</name>
</gene>
<dbReference type="InterPro" id="IPR011195">
    <property type="entry name" value="UCP010256"/>
</dbReference>